<dbReference type="GO" id="GO:0005730">
    <property type="term" value="C:nucleolus"/>
    <property type="evidence" value="ECO:0007669"/>
    <property type="project" value="UniProtKB-SubCell"/>
</dbReference>
<dbReference type="InterPro" id="IPR002058">
    <property type="entry name" value="PAP_assoc"/>
</dbReference>
<dbReference type="Gene3D" id="3.30.460.10">
    <property type="entry name" value="Beta Polymerase, domain 2"/>
    <property type="match status" value="2"/>
</dbReference>
<dbReference type="EC" id="2.7.7.52" evidence="7"/>
<dbReference type="CTD" id="64852"/>
<dbReference type="GO" id="GO:0031123">
    <property type="term" value="P:RNA 3'-end processing"/>
    <property type="evidence" value="ECO:0007669"/>
    <property type="project" value="TreeGrafter"/>
</dbReference>
<comment type="subcellular location">
    <subcellularLocation>
        <location evidence="3">Nucleus speckle</location>
    </subcellularLocation>
    <subcellularLocation>
        <location evidence="4">Nucleus</location>
        <location evidence="4">Nucleolus</location>
    </subcellularLocation>
</comment>
<comment type="catalytic activity">
    <reaction evidence="26">
        <text>RNA(n) + UTP = RNA(n)-3'-uridine ribonucleotide + diphosphate</text>
        <dbReference type="Rhea" id="RHEA:14785"/>
        <dbReference type="Rhea" id="RHEA-COMP:14527"/>
        <dbReference type="Rhea" id="RHEA-COMP:17348"/>
        <dbReference type="ChEBI" id="CHEBI:33019"/>
        <dbReference type="ChEBI" id="CHEBI:46398"/>
        <dbReference type="ChEBI" id="CHEBI:140395"/>
        <dbReference type="ChEBI" id="CHEBI:173116"/>
        <dbReference type="EC" id="2.7.7.52"/>
    </reaction>
</comment>
<keyword evidence="19" id="KW-0464">Manganese</keyword>
<dbReference type="GO" id="GO:1990817">
    <property type="term" value="F:poly(A) RNA polymerase activity"/>
    <property type="evidence" value="ECO:0007669"/>
    <property type="project" value="UniProtKB-EC"/>
</dbReference>
<keyword evidence="20" id="KW-0539">Nucleus</keyword>
<evidence type="ECO:0000256" key="19">
    <source>
        <dbReference type="ARBA" id="ARBA00023211"/>
    </source>
</evidence>
<evidence type="ECO:0000256" key="3">
    <source>
        <dbReference type="ARBA" id="ARBA00004324"/>
    </source>
</evidence>
<protein>
    <recommendedName>
        <fullName evidence="8">Speckle targeted PIP5K1A-regulated poly(A) polymerase</fullName>
        <ecNumber evidence="6">2.7.7.19</ecNumber>
        <ecNumber evidence="7">2.7.7.52</ecNumber>
    </recommendedName>
    <alternativeName>
        <fullName evidence="21">RNA-binding motif protein 21</fullName>
    </alternativeName>
    <alternativeName>
        <fullName evidence="22">U6 snRNA-specific terminal uridylyltransferase 1</fullName>
    </alternativeName>
</protein>
<reference evidence="31" key="1">
    <citation type="submission" date="2025-08" db="UniProtKB">
        <authorList>
            <consortium name="RefSeq"/>
        </authorList>
    </citation>
    <scope>IDENTIFICATION</scope>
    <source>
        <tissue evidence="31">Sperm</tissue>
    </source>
</reference>
<keyword evidence="17" id="KW-0460">Magnesium</keyword>
<dbReference type="InterPro" id="IPR000504">
    <property type="entry name" value="RRM_dom"/>
</dbReference>
<keyword evidence="18 27" id="KW-0694">RNA-binding</keyword>
<evidence type="ECO:0000256" key="24">
    <source>
        <dbReference type="ARBA" id="ARBA00046411"/>
    </source>
</evidence>
<evidence type="ECO:0000256" key="11">
    <source>
        <dbReference type="ARBA" id="ARBA00022695"/>
    </source>
</evidence>
<evidence type="ECO:0000256" key="26">
    <source>
        <dbReference type="ARBA" id="ARBA00049105"/>
    </source>
</evidence>
<dbReference type="SUPFAM" id="SSF81631">
    <property type="entry name" value="PAP/OAS1 substrate-binding domain"/>
    <property type="match status" value="1"/>
</dbReference>
<evidence type="ECO:0000256" key="8">
    <source>
        <dbReference type="ARBA" id="ARBA00021679"/>
    </source>
</evidence>
<evidence type="ECO:0000259" key="29">
    <source>
        <dbReference type="PROSITE" id="PS50102"/>
    </source>
</evidence>
<dbReference type="SMART" id="SM00451">
    <property type="entry name" value="ZnF_U1"/>
    <property type="match status" value="1"/>
</dbReference>
<evidence type="ECO:0000256" key="18">
    <source>
        <dbReference type="ARBA" id="ARBA00022884"/>
    </source>
</evidence>
<evidence type="ECO:0000256" key="17">
    <source>
        <dbReference type="ARBA" id="ARBA00022842"/>
    </source>
</evidence>
<dbReference type="InterPro" id="IPR012677">
    <property type="entry name" value="Nucleotide-bd_a/b_plait_sf"/>
</dbReference>
<comment type="catalytic activity">
    <reaction evidence="25">
        <text>RNA(n) + ATP = RNA(n)-3'-adenine ribonucleotide + diphosphate</text>
        <dbReference type="Rhea" id="RHEA:11332"/>
        <dbReference type="Rhea" id="RHEA-COMP:14527"/>
        <dbReference type="Rhea" id="RHEA-COMP:17347"/>
        <dbReference type="ChEBI" id="CHEBI:30616"/>
        <dbReference type="ChEBI" id="CHEBI:33019"/>
        <dbReference type="ChEBI" id="CHEBI:140395"/>
        <dbReference type="ChEBI" id="CHEBI:173115"/>
        <dbReference type="EC" id="2.7.7.19"/>
    </reaction>
</comment>
<evidence type="ECO:0000256" key="14">
    <source>
        <dbReference type="ARBA" id="ARBA00022771"/>
    </source>
</evidence>
<dbReference type="GO" id="GO:0050265">
    <property type="term" value="F:RNA uridylyltransferase activity"/>
    <property type="evidence" value="ECO:0007669"/>
    <property type="project" value="UniProtKB-EC"/>
</dbReference>
<evidence type="ECO:0000256" key="15">
    <source>
        <dbReference type="ARBA" id="ARBA00022833"/>
    </source>
</evidence>
<feature type="compositionally biased region" description="Basic and acidic residues" evidence="28">
    <location>
        <begin position="236"/>
        <end position="257"/>
    </location>
</feature>
<feature type="compositionally biased region" description="Basic and acidic residues" evidence="28">
    <location>
        <begin position="267"/>
        <end position="277"/>
    </location>
</feature>
<dbReference type="GO" id="GO:0008270">
    <property type="term" value="F:zinc ion binding"/>
    <property type="evidence" value="ECO:0007669"/>
    <property type="project" value="UniProtKB-KW"/>
</dbReference>
<dbReference type="Gene3D" id="3.30.70.330">
    <property type="match status" value="1"/>
</dbReference>
<keyword evidence="15" id="KW-0862">Zinc</keyword>
<dbReference type="InterPro" id="IPR034388">
    <property type="entry name" value="Star-PAP_RRM"/>
</dbReference>
<dbReference type="PANTHER" id="PTHR12271">
    <property type="entry name" value="POLY A POLYMERASE CID PAP -RELATED"/>
    <property type="match status" value="1"/>
</dbReference>
<keyword evidence="30" id="KW-1185">Reference proteome</keyword>
<dbReference type="CDD" id="cd05402">
    <property type="entry name" value="NT_PAP_TUTase"/>
    <property type="match status" value="1"/>
</dbReference>
<evidence type="ECO:0000256" key="10">
    <source>
        <dbReference type="ARBA" id="ARBA00022679"/>
    </source>
</evidence>
<dbReference type="GO" id="GO:0005524">
    <property type="term" value="F:ATP binding"/>
    <property type="evidence" value="ECO:0007669"/>
    <property type="project" value="UniProtKB-KW"/>
</dbReference>
<comment type="cofactor">
    <cofactor evidence="1">
        <name>Mn(2+)</name>
        <dbReference type="ChEBI" id="CHEBI:29035"/>
    </cofactor>
</comment>
<evidence type="ECO:0000256" key="23">
    <source>
        <dbReference type="ARBA" id="ARBA00045789"/>
    </source>
</evidence>
<dbReference type="GO" id="GO:0016607">
    <property type="term" value="C:nuclear speck"/>
    <property type="evidence" value="ECO:0007669"/>
    <property type="project" value="UniProtKB-SubCell"/>
</dbReference>
<evidence type="ECO:0000256" key="25">
    <source>
        <dbReference type="ARBA" id="ARBA00048830"/>
    </source>
</evidence>
<comment type="cofactor">
    <cofactor evidence="2">
        <name>Mg(2+)</name>
        <dbReference type="ChEBI" id="CHEBI:18420"/>
    </cofactor>
</comment>
<dbReference type="InterPro" id="IPR013087">
    <property type="entry name" value="Znf_C2H2_type"/>
</dbReference>
<dbReference type="GO" id="GO:0003723">
    <property type="term" value="F:RNA binding"/>
    <property type="evidence" value="ECO:0007669"/>
    <property type="project" value="UniProtKB-UniRule"/>
</dbReference>
<dbReference type="Pfam" id="PF12874">
    <property type="entry name" value="zf-met"/>
    <property type="match status" value="1"/>
</dbReference>
<dbReference type="AlphaFoldDB" id="A0AAJ7SZ67"/>
<organism evidence="30 31">
    <name type="scientific">Petromyzon marinus</name>
    <name type="common">Sea lamprey</name>
    <dbReference type="NCBI Taxonomy" id="7757"/>
    <lineage>
        <taxon>Eukaryota</taxon>
        <taxon>Metazoa</taxon>
        <taxon>Chordata</taxon>
        <taxon>Craniata</taxon>
        <taxon>Vertebrata</taxon>
        <taxon>Cyclostomata</taxon>
        <taxon>Hyperoartia</taxon>
        <taxon>Petromyzontiformes</taxon>
        <taxon>Petromyzontidae</taxon>
        <taxon>Petromyzon</taxon>
    </lineage>
</organism>
<evidence type="ECO:0000256" key="28">
    <source>
        <dbReference type="SAM" id="MobiDB-lite"/>
    </source>
</evidence>
<evidence type="ECO:0000313" key="30">
    <source>
        <dbReference type="Proteomes" id="UP001318040"/>
    </source>
</evidence>
<name>A0AAJ7SZ67_PETMA</name>
<evidence type="ECO:0000256" key="6">
    <source>
        <dbReference type="ARBA" id="ARBA00012388"/>
    </source>
</evidence>
<evidence type="ECO:0000256" key="4">
    <source>
        <dbReference type="ARBA" id="ARBA00004604"/>
    </source>
</evidence>
<dbReference type="InterPro" id="IPR054708">
    <property type="entry name" value="MTPAP-like_central"/>
</dbReference>
<feature type="domain" description="RRM" evidence="29">
    <location>
        <begin position="54"/>
        <end position="126"/>
    </location>
</feature>
<comment type="function">
    <text evidence="23">Poly(A) polymerase that creates the 3'-poly(A) tail of specific pre-mRNAs. Localizes to nuclear speckles together with PIP5K1A and mediates polyadenylation of a select set of mRNAs, such as HMOX1. In addition to polyadenylation, it is also required for the 3'-end cleavage of pre-mRNAs: binds to the 3'UTR of targeted pre-mRNAs and promotes the recruitment and assembly of the CPSF complex on the 3'UTR of pre-mRNAs. In addition to adenylyltransferase activity, also has uridylyltransferase activity. However, the ATP ratio is higher than UTP in cells, suggesting that it functions primarily as a poly(A) polymerase. Acts as a specific terminal uridylyltransferase for U6 snRNA in vitro: responsible for a controlled elongation reaction that results in the restoration of the four 3'-terminal UMP-residues found in newly transcribed U6 snRNA. Not involved in replication-dependent histone mRNA degradation.</text>
</comment>
<evidence type="ECO:0000256" key="16">
    <source>
        <dbReference type="ARBA" id="ARBA00022840"/>
    </source>
</evidence>
<evidence type="ECO:0000256" key="7">
    <source>
        <dbReference type="ARBA" id="ARBA00012472"/>
    </source>
</evidence>
<evidence type="ECO:0000256" key="20">
    <source>
        <dbReference type="ARBA" id="ARBA00023242"/>
    </source>
</evidence>
<evidence type="ECO:0000256" key="13">
    <source>
        <dbReference type="ARBA" id="ARBA00022741"/>
    </source>
</evidence>
<keyword evidence="13" id="KW-0547">Nucleotide-binding</keyword>
<keyword evidence="11" id="KW-0548">Nucleotidyltransferase</keyword>
<keyword evidence="12" id="KW-0479">Metal-binding</keyword>
<dbReference type="SUPFAM" id="SSF57667">
    <property type="entry name" value="beta-beta-alpha zinc fingers"/>
    <property type="match status" value="1"/>
</dbReference>
<accession>A0AAJ7SZ67</accession>
<proteinExistence type="inferred from homology"/>
<evidence type="ECO:0000256" key="27">
    <source>
        <dbReference type="PROSITE-ProRule" id="PRU00176"/>
    </source>
</evidence>
<evidence type="ECO:0000256" key="5">
    <source>
        <dbReference type="ARBA" id="ARBA00008593"/>
    </source>
</evidence>
<dbReference type="SUPFAM" id="SSF81301">
    <property type="entry name" value="Nucleotidyltransferase"/>
    <property type="match status" value="1"/>
</dbReference>
<keyword evidence="16" id="KW-0067">ATP-binding</keyword>
<dbReference type="InterPro" id="IPR035979">
    <property type="entry name" value="RBD_domain_sf"/>
</dbReference>
<keyword evidence="10" id="KW-0808">Transferase</keyword>
<sequence>MEDSDVQTLPAGGFFCVLCDVKIPNQPSLDAHLGGKKHRRLVGLRALRKAQEERSVFVSGFAKGTSQLEITDYCMAFGSVSSIIMDKDKGLYAIVEFESAEAVEVILSQNNHVMNGQCLRVKPREKKGFHVVVRKKGAGGKGQLMGLEQLSTLLCQQETVDEQMLQLVRVFQLSESAVRLRNLLVNLLQEVFTEFFPGCIIHPFGSTVNGFGLRGSDMDLFLDLENAKTFQAKSQKLTEKEEEAKKTTEPMEEDKGHTSWGDESSDESVHSEESMHSEVDLEGALPAEVLEMVALVLRKCVPGVHKVQAVPTARLPVVKFIHRESGLQCDITINNRLPVQNTKLLQLYAAADSRVKPLVYTVRYWAKQKQLAGNTSGGGPHLNNYALTLLVVYFLQTRQPPILPTVSRLKELAGEVETHVVDGWDCSFLSEWTDECDTDNTDTPNSLLPEFFKFYASFDFSGSVISLREGVVFPVAEFFGVSQTEEANAKPKLKLGPINVQDPFELNHNVAGNVSERMARRFKKECDVASKYCRSLQYQHKSTKGKVWGLVKLFHLTGGEDISPMGSPDPTSSNAAATKTTIEIAFKVPSMSETLKNKMKEATNFRGVWFNKVCQLTQRILLEVLKFDVRRHDVLASEPKESEATKVGHLEKMPQEIDVQQTLSACSKRTHPDDDGGHCSSSKKAKIESCVTGSVRWSCNISAVIWVGRRKVKRQVKLEMQKSAKEPASLKEPCVESTLPTIVQEEARITEAILKQSSGTGAGDENKGPLLSFTLSAALAGGTQDTKALLTVTPIKDEKNSFQDCFHFLDYFLPKQVEKCLEHDS</sequence>
<comment type="similarity">
    <text evidence="5">Belongs to the DNA polymerase type-B-like family.</text>
</comment>
<dbReference type="SUPFAM" id="SSF54928">
    <property type="entry name" value="RNA-binding domain, RBD"/>
    <property type="match status" value="1"/>
</dbReference>
<dbReference type="PANTHER" id="PTHR12271:SF127">
    <property type="entry name" value="SPECKLE TARGETED PIP5K1A-REGULATED POLY(A) POLYMERASE"/>
    <property type="match status" value="1"/>
</dbReference>
<dbReference type="InterPro" id="IPR003604">
    <property type="entry name" value="Matrin/U1-like-C_Znf_C2H2"/>
</dbReference>
<dbReference type="CDD" id="cd12279">
    <property type="entry name" value="RRM_TUT1"/>
    <property type="match status" value="1"/>
</dbReference>
<dbReference type="Pfam" id="PF22600">
    <property type="entry name" value="MTPAP-like_central"/>
    <property type="match status" value="1"/>
</dbReference>
<dbReference type="GO" id="GO:0006397">
    <property type="term" value="P:mRNA processing"/>
    <property type="evidence" value="ECO:0007669"/>
    <property type="project" value="UniProtKB-KW"/>
</dbReference>
<dbReference type="EC" id="2.7.7.19" evidence="6"/>
<gene>
    <name evidence="31" type="primary">LOC116941000</name>
</gene>
<dbReference type="Pfam" id="PF03828">
    <property type="entry name" value="PAP_assoc"/>
    <property type="match status" value="1"/>
</dbReference>
<keyword evidence="14" id="KW-0863">Zinc-finger</keyword>
<dbReference type="InterPro" id="IPR036236">
    <property type="entry name" value="Znf_C2H2_sf"/>
</dbReference>
<dbReference type="RefSeq" id="XP_032807421.1">
    <property type="nucleotide sequence ID" value="XM_032951530.1"/>
</dbReference>
<evidence type="ECO:0000313" key="31">
    <source>
        <dbReference type="RefSeq" id="XP_032807421.1"/>
    </source>
</evidence>
<keyword evidence="9" id="KW-0507">mRNA processing</keyword>
<feature type="region of interest" description="Disordered" evidence="28">
    <location>
        <begin position="233"/>
        <end position="277"/>
    </location>
</feature>
<evidence type="ECO:0000256" key="21">
    <source>
        <dbReference type="ARBA" id="ARBA00030790"/>
    </source>
</evidence>
<evidence type="ECO:0000256" key="22">
    <source>
        <dbReference type="ARBA" id="ARBA00033036"/>
    </source>
</evidence>
<dbReference type="InterPro" id="IPR043519">
    <property type="entry name" value="NT_sf"/>
</dbReference>
<evidence type="ECO:0000256" key="1">
    <source>
        <dbReference type="ARBA" id="ARBA00001936"/>
    </source>
</evidence>
<dbReference type="Proteomes" id="UP001318040">
    <property type="component" value="Chromosome 10"/>
</dbReference>
<dbReference type="Gene3D" id="1.10.1410.10">
    <property type="match status" value="1"/>
</dbReference>
<evidence type="ECO:0000256" key="9">
    <source>
        <dbReference type="ARBA" id="ARBA00022664"/>
    </source>
</evidence>
<dbReference type="PROSITE" id="PS50102">
    <property type="entry name" value="RRM"/>
    <property type="match status" value="1"/>
</dbReference>
<dbReference type="SMART" id="SM00360">
    <property type="entry name" value="RRM"/>
    <property type="match status" value="1"/>
</dbReference>
<evidence type="ECO:0000256" key="2">
    <source>
        <dbReference type="ARBA" id="ARBA00001946"/>
    </source>
</evidence>
<comment type="subunit">
    <text evidence="24">Associates with the cleavage and polyadenylation specificity factor (CPSF) complex. Interacts with CPSF1 and CPSF3; the interaction is direct. Interacts with PIP5K1A.</text>
</comment>
<dbReference type="KEGG" id="pmrn:116941000"/>
<evidence type="ECO:0000256" key="12">
    <source>
        <dbReference type="ARBA" id="ARBA00022723"/>
    </source>
</evidence>